<protein>
    <submittedName>
        <fullName evidence="1">Uncharacterized protein</fullName>
    </submittedName>
</protein>
<organism evidence="1">
    <name type="scientific">Anguilla anguilla</name>
    <name type="common">European freshwater eel</name>
    <name type="synonym">Muraena anguilla</name>
    <dbReference type="NCBI Taxonomy" id="7936"/>
    <lineage>
        <taxon>Eukaryota</taxon>
        <taxon>Metazoa</taxon>
        <taxon>Chordata</taxon>
        <taxon>Craniata</taxon>
        <taxon>Vertebrata</taxon>
        <taxon>Euteleostomi</taxon>
        <taxon>Actinopterygii</taxon>
        <taxon>Neopterygii</taxon>
        <taxon>Teleostei</taxon>
        <taxon>Anguilliformes</taxon>
        <taxon>Anguillidae</taxon>
        <taxon>Anguilla</taxon>
    </lineage>
</organism>
<name>A0A0E9S3T9_ANGAN</name>
<reference evidence="1" key="2">
    <citation type="journal article" date="2015" name="Fish Shellfish Immunol.">
        <title>Early steps in the European eel (Anguilla anguilla)-Vibrio vulnificus interaction in the gills: Role of the RtxA13 toxin.</title>
        <authorList>
            <person name="Callol A."/>
            <person name="Pajuelo D."/>
            <person name="Ebbesson L."/>
            <person name="Teles M."/>
            <person name="MacKenzie S."/>
            <person name="Amaro C."/>
        </authorList>
    </citation>
    <scope>NUCLEOTIDE SEQUENCE</scope>
</reference>
<dbReference type="EMBL" id="GBXM01072715">
    <property type="protein sequence ID" value="JAH35862.1"/>
    <property type="molecule type" value="Transcribed_RNA"/>
</dbReference>
<sequence length="31" mass="3463">MKLSPFSSPLESELCAGYVHHKQVLRVHGDP</sequence>
<proteinExistence type="predicted"/>
<reference evidence="1" key="1">
    <citation type="submission" date="2014-11" db="EMBL/GenBank/DDBJ databases">
        <authorList>
            <person name="Amaro Gonzalez C."/>
        </authorList>
    </citation>
    <scope>NUCLEOTIDE SEQUENCE</scope>
</reference>
<accession>A0A0E9S3T9</accession>
<dbReference type="AlphaFoldDB" id="A0A0E9S3T9"/>
<evidence type="ECO:0000313" key="1">
    <source>
        <dbReference type="EMBL" id="JAH35862.1"/>
    </source>
</evidence>